<keyword evidence="2" id="KW-0813">Transport</keyword>
<dbReference type="PANTHER" id="PTHR43335:SF4">
    <property type="entry name" value="ABC TRANSPORTER, ATP-BINDING PROTEIN"/>
    <property type="match status" value="1"/>
</dbReference>
<name>A0ABT8T4C7_9HYPH</name>
<dbReference type="InterPro" id="IPR003439">
    <property type="entry name" value="ABC_transporter-like_ATP-bd"/>
</dbReference>
<proteinExistence type="inferred from homology"/>
<dbReference type="InterPro" id="IPR017871">
    <property type="entry name" value="ABC_transporter-like_CS"/>
</dbReference>
<evidence type="ECO:0000256" key="2">
    <source>
        <dbReference type="ARBA" id="ARBA00022448"/>
    </source>
</evidence>
<dbReference type="PROSITE" id="PS00211">
    <property type="entry name" value="ABC_TRANSPORTER_1"/>
    <property type="match status" value="1"/>
</dbReference>
<dbReference type="PROSITE" id="PS50893">
    <property type="entry name" value="ABC_TRANSPORTER_2"/>
    <property type="match status" value="1"/>
</dbReference>
<dbReference type="SMART" id="SM00382">
    <property type="entry name" value="AAA"/>
    <property type="match status" value="1"/>
</dbReference>
<sequence length="296" mass="31876">MTAIELNDVSKSFGFGATRIHALEALSLSIPSQGVYGLLGPNGAGKSTLLRMICGLVRPDRGGISLFGEPAGPPTRARLGALIDAPTFYPFMTAREFLAMLASVSGVRADVPALLRRVDLTRAADQKVSGFSLGMRQRLGIAAALVARPAAVILDEPTNGLDPDGMIEIRHLIRRLAQEEGLAVLLSSHLLDEVEKVADRVAILNRGRLVAEGKVGDLLGGEERLWLDVAQQEPVLEKLGEVAWVEGKGVAVRIARAEVPRLLSSLLSENISVYEAKWIRPDLETFFLAETRDSKA</sequence>
<dbReference type="EMBL" id="JAUKWQ010000018">
    <property type="protein sequence ID" value="MDO1585614.1"/>
    <property type="molecule type" value="Genomic_DNA"/>
</dbReference>
<organism evidence="6 7">
    <name type="scientific">Rhizobium oryzicola</name>
    <dbReference type="NCBI Taxonomy" id="1232668"/>
    <lineage>
        <taxon>Bacteria</taxon>
        <taxon>Pseudomonadati</taxon>
        <taxon>Pseudomonadota</taxon>
        <taxon>Alphaproteobacteria</taxon>
        <taxon>Hyphomicrobiales</taxon>
        <taxon>Rhizobiaceae</taxon>
        <taxon>Rhizobium/Agrobacterium group</taxon>
        <taxon>Rhizobium</taxon>
    </lineage>
</organism>
<dbReference type="Gene3D" id="3.40.50.300">
    <property type="entry name" value="P-loop containing nucleotide triphosphate hydrolases"/>
    <property type="match status" value="1"/>
</dbReference>
<evidence type="ECO:0000256" key="4">
    <source>
        <dbReference type="ARBA" id="ARBA00022840"/>
    </source>
</evidence>
<keyword evidence="7" id="KW-1185">Reference proteome</keyword>
<evidence type="ECO:0000259" key="5">
    <source>
        <dbReference type="PROSITE" id="PS50893"/>
    </source>
</evidence>
<reference evidence="6" key="2">
    <citation type="submission" date="2023-07" db="EMBL/GenBank/DDBJ databases">
        <authorList>
            <person name="Sun H."/>
        </authorList>
    </citation>
    <scope>NUCLEOTIDE SEQUENCE</scope>
    <source>
        <strain evidence="6">05753</strain>
    </source>
</reference>
<dbReference type="Pfam" id="PF00005">
    <property type="entry name" value="ABC_tran"/>
    <property type="match status" value="1"/>
</dbReference>
<feature type="domain" description="ABC transporter" evidence="5">
    <location>
        <begin position="4"/>
        <end position="231"/>
    </location>
</feature>
<comment type="caution">
    <text evidence="6">The sequence shown here is derived from an EMBL/GenBank/DDBJ whole genome shotgun (WGS) entry which is preliminary data.</text>
</comment>
<dbReference type="SUPFAM" id="SSF52540">
    <property type="entry name" value="P-loop containing nucleoside triphosphate hydrolases"/>
    <property type="match status" value="1"/>
</dbReference>
<keyword evidence="4 6" id="KW-0067">ATP-binding</keyword>
<dbReference type="GO" id="GO:0005524">
    <property type="term" value="F:ATP binding"/>
    <property type="evidence" value="ECO:0007669"/>
    <property type="project" value="UniProtKB-KW"/>
</dbReference>
<evidence type="ECO:0000256" key="3">
    <source>
        <dbReference type="ARBA" id="ARBA00022741"/>
    </source>
</evidence>
<evidence type="ECO:0000256" key="1">
    <source>
        <dbReference type="ARBA" id="ARBA00005417"/>
    </source>
</evidence>
<keyword evidence="3" id="KW-0547">Nucleotide-binding</keyword>
<reference evidence="6" key="1">
    <citation type="journal article" date="2015" name="Int. J. Syst. Evol. Microbiol.">
        <title>Rhizobium oryzicola sp. nov., potential plant-growth-promoting endophytic bacteria isolated from rice roots.</title>
        <authorList>
            <person name="Zhang X.X."/>
            <person name="Gao J.S."/>
            <person name="Cao Y.H."/>
            <person name="Sheirdil R.A."/>
            <person name="Wang X.C."/>
            <person name="Zhang L."/>
        </authorList>
    </citation>
    <scope>NUCLEOTIDE SEQUENCE</scope>
    <source>
        <strain evidence="6">05753</strain>
    </source>
</reference>
<accession>A0ABT8T4C7</accession>
<dbReference type="InterPro" id="IPR027417">
    <property type="entry name" value="P-loop_NTPase"/>
</dbReference>
<dbReference type="RefSeq" id="WP_302079879.1">
    <property type="nucleotide sequence ID" value="NZ_JAUKWQ010000018.1"/>
</dbReference>
<dbReference type="PANTHER" id="PTHR43335">
    <property type="entry name" value="ABC TRANSPORTER, ATP-BINDING PROTEIN"/>
    <property type="match status" value="1"/>
</dbReference>
<dbReference type="Proteomes" id="UP001169006">
    <property type="component" value="Unassembled WGS sequence"/>
</dbReference>
<comment type="similarity">
    <text evidence="1">Belongs to the ABC transporter superfamily.</text>
</comment>
<dbReference type="InterPro" id="IPR003593">
    <property type="entry name" value="AAA+_ATPase"/>
</dbReference>
<protein>
    <submittedName>
        <fullName evidence="6">ABC transporter ATP-binding protein</fullName>
    </submittedName>
</protein>
<gene>
    <name evidence="6" type="ORF">Q2T52_26300</name>
</gene>
<evidence type="ECO:0000313" key="6">
    <source>
        <dbReference type="EMBL" id="MDO1585614.1"/>
    </source>
</evidence>
<evidence type="ECO:0000313" key="7">
    <source>
        <dbReference type="Proteomes" id="UP001169006"/>
    </source>
</evidence>